<proteinExistence type="predicted"/>
<accession>A0A4T9TFB1</accession>
<dbReference type="OrthoDB" id="103556at2"/>
<organism evidence="1 2">
    <name type="scientific">Parvibacter caecicola</name>
    <dbReference type="NCBI Taxonomy" id="747645"/>
    <lineage>
        <taxon>Bacteria</taxon>
        <taxon>Bacillati</taxon>
        <taxon>Actinomycetota</taxon>
        <taxon>Coriobacteriia</taxon>
        <taxon>Coriobacteriales</taxon>
        <taxon>Coriobacteriaceae</taxon>
        <taxon>Parvibacter</taxon>
    </lineage>
</organism>
<keyword evidence="2" id="KW-1185">Reference proteome</keyword>
<sequence length="657" mass="75163">MNIWIEKVILWPKNHDFNPRIIAFENNRINVVYGDSRTGKSALIPIIDYCLCSSDYRVPVDIIRDNTEWYGVLLHCDKNEILLCRAEAGKNKQTSYMHYAVGKKLTIPKFITENTTSENIKDLLNQQFGFTDLPIADQGAWKTERPSFRDIAAFLYQPQNIIANPEALFYKLDKLEHKQKLASIFPYLAGAITSRDLVNELELEEVKKRLARLQNEVKALKNVSASWKMSAKGKITRACELGVSTFDPDLTEDFDNLLKEIERISQLNHSDILETVSEAGAASEKIAQLGSIETDLSMEKADLIRRLEKIDKALLSYDQMEETLDSLTDYIGITEWLLHRVSEEEACPICGQQLREGHKELESLQALSLEINSEASASQIKLGFDKERKTLLSKIQTVSDELNAVSSELRALEEEQSSTRFTLSEIERFIGELRASLKQFKAIFRDTEAESKIEALLKRQNELETLLSAANTAQKLHQAIEDIAAYTKIGLKSLDVEHDDWKTVFDYKNLSLEIIDNEGSIRLLSEIGSASNWLSYHIAFSLALQKYLQANSPLSIPNFIFYDQPSQVYFPHAHEINENIGHVDSENIEADRDRAAVKKIFASFDKFLKEDDFDFQIIVTEHAGKDIWGEFRSIYEVEHWETDGEKLIPNEWLDFEE</sequence>
<dbReference type="RefSeq" id="WP_136845624.1">
    <property type="nucleotide sequence ID" value="NZ_SSTM01000002.1"/>
</dbReference>
<dbReference type="InterPro" id="IPR027417">
    <property type="entry name" value="P-loop_NTPase"/>
</dbReference>
<dbReference type="EMBL" id="SSTM01000002">
    <property type="protein sequence ID" value="TJW11507.1"/>
    <property type="molecule type" value="Genomic_DNA"/>
</dbReference>
<protein>
    <submittedName>
        <fullName evidence="1">DUF3732 domain-containing protein</fullName>
    </submittedName>
</protein>
<comment type="caution">
    <text evidence="1">The sequence shown here is derived from an EMBL/GenBank/DDBJ whole genome shotgun (WGS) entry which is preliminary data.</text>
</comment>
<evidence type="ECO:0000313" key="1">
    <source>
        <dbReference type="EMBL" id="TJW11507.1"/>
    </source>
</evidence>
<name>A0A4T9TFB1_9ACTN</name>
<dbReference type="InterPro" id="IPR022205">
    <property type="entry name" value="DUF3732"/>
</dbReference>
<reference evidence="1 2" key="1">
    <citation type="submission" date="2019-04" db="EMBL/GenBank/DDBJ databases">
        <title>Microbes associate with the intestines of laboratory mice.</title>
        <authorList>
            <person name="Navarre W."/>
            <person name="Wong E."/>
            <person name="Huang K.C."/>
            <person name="Tropini C."/>
            <person name="Ng K."/>
            <person name="Yu B."/>
        </authorList>
    </citation>
    <scope>NUCLEOTIDE SEQUENCE [LARGE SCALE GENOMIC DNA]</scope>
    <source>
        <strain evidence="1 2">NM48_B13</strain>
    </source>
</reference>
<evidence type="ECO:0000313" key="2">
    <source>
        <dbReference type="Proteomes" id="UP000309454"/>
    </source>
</evidence>
<dbReference type="AlphaFoldDB" id="A0A4T9TFB1"/>
<dbReference type="Pfam" id="PF12532">
    <property type="entry name" value="DUF3732"/>
    <property type="match status" value="1"/>
</dbReference>
<gene>
    <name evidence="1" type="ORF">E5982_04735</name>
</gene>
<dbReference type="Proteomes" id="UP000309454">
    <property type="component" value="Unassembled WGS sequence"/>
</dbReference>
<dbReference type="Gene3D" id="3.40.50.300">
    <property type="entry name" value="P-loop containing nucleotide triphosphate hydrolases"/>
    <property type="match status" value="1"/>
</dbReference>